<dbReference type="RefSeq" id="WP_307495307.1">
    <property type="nucleotide sequence ID" value="NZ_JAUSTN010000009.1"/>
</dbReference>
<gene>
    <name evidence="1" type="ORF">J2S72_001588</name>
</gene>
<dbReference type="EMBL" id="JAUSTN010000009">
    <property type="protein sequence ID" value="MDQ0275558.1"/>
    <property type="molecule type" value="Genomic_DNA"/>
</dbReference>
<evidence type="ECO:0000313" key="2">
    <source>
        <dbReference type="Proteomes" id="UP001236559"/>
    </source>
</evidence>
<comment type="caution">
    <text evidence="1">The sequence shown here is derived from an EMBL/GenBank/DDBJ whole genome shotgun (WGS) entry which is preliminary data.</text>
</comment>
<dbReference type="Proteomes" id="UP001236559">
    <property type="component" value="Unassembled WGS sequence"/>
</dbReference>
<reference evidence="1 2" key="1">
    <citation type="submission" date="2023-07" db="EMBL/GenBank/DDBJ databases">
        <title>Genomic Encyclopedia of Type Strains, Phase IV (KMG-IV): sequencing the most valuable type-strain genomes for metagenomic binning, comparative biology and taxonomic classification.</title>
        <authorList>
            <person name="Goeker M."/>
        </authorList>
    </citation>
    <scope>NUCLEOTIDE SEQUENCE [LARGE SCALE GENOMIC DNA]</scope>
    <source>
        <strain evidence="1 2">DSM 22616</strain>
    </source>
</reference>
<proteinExistence type="predicted"/>
<protein>
    <submittedName>
        <fullName evidence="1">Uncharacterized protein</fullName>
    </submittedName>
</protein>
<keyword evidence="2" id="KW-1185">Reference proteome</keyword>
<name>A0ABU0AWE9_9FIRM</name>
<sequence length="42" mass="4878">MNTKVKLIKASNTGARNRNSLHLDLKRVAAYCRERKQCWCSI</sequence>
<accession>A0ABU0AWE9</accession>
<organism evidence="1 2">
    <name type="scientific">Peptoniphilus koenoeneniae</name>
    <dbReference type="NCBI Taxonomy" id="507751"/>
    <lineage>
        <taxon>Bacteria</taxon>
        <taxon>Bacillati</taxon>
        <taxon>Bacillota</taxon>
        <taxon>Tissierellia</taxon>
        <taxon>Tissierellales</taxon>
        <taxon>Peptoniphilaceae</taxon>
        <taxon>Peptoniphilus</taxon>
    </lineage>
</organism>
<evidence type="ECO:0000313" key="1">
    <source>
        <dbReference type="EMBL" id="MDQ0275558.1"/>
    </source>
</evidence>